<gene>
    <name evidence="1" type="ORF">EV182_002617</name>
</gene>
<keyword evidence="2" id="KW-1185">Reference proteome</keyword>
<sequence>MSADAVAIELTNTSLRTWEQLRRDARTVETRLQPLIVEYGQLHGSAKQIDIGSDGEQAVANFKARLRQKEHEINQLLEE</sequence>
<proteinExistence type="predicted"/>
<dbReference type="Proteomes" id="UP001145114">
    <property type="component" value="Unassembled WGS sequence"/>
</dbReference>
<evidence type="ECO:0000313" key="2">
    <source>
        <dbReference type="Proteomes" id="UP001145114"/>
    </source>
</evidence>
<reference evidence="1" key="1">
    <citation type="submission" date="2022-06" db="EMBL/GenBank/DDBJ databases">
        <title>Phylogenomic reconstructions and comparative analyses of Kickxellomycotina fungi.</title>
        <authorList>
            <person name="Reynolds N.K."/>
            <person name="Stajich J.E."/>
            <person name="Barry K."/>
            <person name="Grigoriev I.V."/>
            <person name="Crous P."/>
            <person name="Smith M.E."/>
        </authorList>
    </citation>
    <scope>NUCLEOTIDE SEQUENCE</scope>
    <source>
        <strain evidence="1">RSA 2271</strain>
    </source>
</reference>
<accession>A0ACC1HFG7</accession>
<protein>
    <submittedName>
        <fullName evidence="1">Uncharacterized protein</fullName>
    </submittedName>
</protein>
<name>A0ACC1HFG7_9FUNG</name>
<evidence type="ECO:0000313" key="1">
    <source>
        <dbReference type="EMBL" id="KAJ1674760.1"/>
    </source>
</evidence>
<organism evidence="1 2">
    <name type="scientific">Spiromyces aspiralis</name>
    <dbReference type="NCBI Taxonomy" id="68401"/>
    <lineage>
        <taxon>Eukaryota</taxon>
        <taxon>Fungi</taxon>
        <taxon>Fungi incertae sedis</taxon>
        <taxon>Zoopagomycota</taxon>
        <taxon>Kickxellomycotina</taxon>
        <taxon>Kickxellomycetes</taxon>
        <taxon>Kickxellales</taxon>
        <taxon>Kickxellaceae</taxon>
        <taxon>Spiromyces</taxon>
    </lineage>
</organism>
<feature type="non-terminal residue" evidence="1">
    <location>
        <position position="79"/>
    </location>
</feature>
<comment type="caution">
    <text evidence="1">The sequence shown here is derived from an EMBL/GenBank/DDBJ whole genome shotgun (WGS) entry which is preliminary data.</text>
</comment>
<dbReference type="EMBL" id="JAMZIH010005704">
    <property type="protein sequence ID" value="KAJ1674760.1"/>
    <property type="molecule type" value="Genomic_DNA"/>
</dbReference>